<feature type="transmembrane region" description="Helical" evidence="1">
    <location>
        <begin position="111"/>
        <end position="131"/>
    </location>
</feature>
<feature type="transmembrane region" description="Helical" evidence="1">
    <location>
        <begin position="12"/>
        <end position="28"/>
    </location>
</feature>
<gene>
    <name evidence="2" type="ORF">CJ673_05870</name>
</gene>
<feature type="transmembrane region" description="Helical" evidence="1">
    <location>
        <begin position="162"/>
        <end position="180"/>
    </location>
</feature>
<protein>
    <submittedName>
        <fullName evidence="2">Uncharacterized protein</fullName>
    </submittedName>
</protein>
<keyword evidence="1" id="KW-0812">Transmembrane</keyword>
<comment type="caution">
    <text evidence="2">The sequence shown here is derived from an EMBL/GenBank/DDBJ whole genome shotgun (WGS) entry which is preliminary data.</text>
</comment>
<reference evidence="2 3" key="1">
    <citation type="submission" date="2017-09" db="EMBL/GenBank/DDBJ databases">
        <title>Reassesment of A. cryaerophilus.</title>
        <authorList>
            <person name="Perez-Cataluna A."/>
            <person name="Collado L."/>
            <person name="Salgado O."/>
            <person name="Lefinanco V."/>
            <person name="Figueras M.J."/>
        </authorList>
    </citation>
    <scope>NUCLEOTIDE SEQUENCE [LARGE SCALE GENOMIC DNA]</scope>
    <source>
        <strain evidence="2 3">LMG 10210</strain>
    </source>
</reference>
<organism evidence="2 3">
    <name type="scientific">Aliarcobacter cryaerophilus</name>
    <dbReference type="NCBI Taxonomy" id="28198"/>
    <lineage>
        <taxon>Bacteria</taxon>
        <taxon>Pseudomonadati</taxon>
        <taxon>Campylobacterota</taxon>
        <taxon>Epsilonproteobacteria</taxon>
        <taxon>Campylobacterales</taxon>
        <taxon>Arcobacteraceae</taxon>
        <taxon>Aliarcobacter</taxon>
    </lineage>
</organism>
<dbReference type="Proteomes" id="UP000238281">
    <property type="component" value="Unassembled WGS sequence"/>
</dbReference>
<evidence type="ECO:0000256" key="1">
    <source>
        <dbReference type="SAM" id="Phobius"/>
    </source>
</evidence>
<accession>A0A2S9T8C0</accession>
<dbReference type="AlphaFoldDB" id="A0A2S9T8C0"/>
<feature type="transmembrane region" description="Helical" evidence="1">
    <location>
        <begin position="138"/>
        <end position="156"/>
    </location>
</feature>
<keyword evidence="1" id="KW-1133">Transmembrane helix</keyword>
<proteinExistence type="predicted"/>
<feature type="transmembrane region" description="Helical" evidence="1">
    <location>
        <begin position="40"/>
        <end position="65"/>
    </location>
</feature>
<evidence type="ECO:0000313" key="2">
    <source>
        <dbReference type="EMBL" id="PRM95081.1"/>
    </source>
</evidence>
<name>A0A2S9T8C0_9BACT</name>
<dbReference type="EMBL" id="NXGE01000002">
    <property type="protein sequence ID" value="PRM95081.1"/>
    <property type="molecule type" value="Genomic_DNA"/>
</dbReference>
<evidence type="ECO:0000313" key="3">
    <source>
        <dbReference type="Proteomes" id="UP000238281"/>
    </source>
</evidence>
<sequence length="323" mass="38101">MSILENFDKKSLGLFFILYLIVLFRYFIANNIPIQFDSRIIILVVISFVFIILIGISVYFLAGAIERLFLFSSREESKHKIFTDFDQNVSLILFPIFIVFFLLNLGNELRIYHLILTILLIIHISLLNIFAKKPKVTRWMYLNSVVITLLFFYVLFGNYRIFLISLLFLSLIILTILYYLKSNETFFNEKLALNLDDSILYIIFKTKFAHTFSFFNSLKIGSFTLIIIISIIFFAWDTILTKNKASDFITQKVLNITKIGSFKEKLIIDNKLKNEFIDKAKNINENNFTLEAEIIWENDNDVFIKYNNTSRRIKKEDILMSEY</sequence>
<feature type="transmembrane region" description="Helical" evidence="1">
    <location>
        <begin position="85"/>
        <end position="105"/>
    </location>
</feature>
<dbReference type="RefSeq" id="WP_105915312.1">
    <property type="nucleotide sequence ID" value="NZ_NXGE01000002.1"/>
</dbReference>
<keyword evidence="1" id="KW-0472">Membrane</keyword>
<feature type="transmembrane region" description="Helical" evidence="1">
    <location>
        <begin position="214"/>
        <end position="236"/>
    </location>
</feature>